<dbReference type="GO" id="GO:0016757">
    <property type="term" value="F:glycosyltransferase activity"/>
    <property type="evidence" value="ECO:0007669"/>
    <property type="project" value="InterPro"/>
</dbReference>
<sequence>MTTGATGTVRLLDLSRLVSRVGRGAWTGIDRVEAAYLQRLLAEDEPLFALVRSSFGFTLFDRAGSHALADRLFGRIPWGQADTLSRLFLKAHPEKRRAEADVRRLSLGRANRRALPGLLRDTLPGPPCWINVGHSDLQVSVFDAVHRLGGMVVVLVHDTIPLDHPDWQREGTVDSFRARIQQVAGKADLVVHTAQATRELTERHFAREGRVPDGIVAHLGIDAPVPDDTQLSANIRRDRPYFVVLGTIEPRKNHALLLDAWAKLATRLPGDDMPMLYIVGSRGWRNEPVFDRLDKGPAHVRELGPLPDGAVASLLTRAQALLMPSLVEGFGLPPGEALALGCPVIASDLPVYREVFGNNLVYLDPHDLYSWVEQIRTFATKNRGAQATASSLPTWDDHFNLVLKCL</sequence>
<evidence type="ECO:0000259" key="1">
    <source>
        <dbReference type="Pfam" id="PF00534"/>
    </source>
</evidence>
<dbReference type="SUPFAM" id="SSF53756">
    <property type="entry name" value="UDP-Glycosyltransferase/glycogen phosphorylase"/>
    <property type="match status" value="1"/>
</dbReference>
<dbReference type="Gene3D" id="3.40.50.2000">
    <property type="entry name" value="Glycogen Phosphorylase B"/>
    <property type="match status" value="1"/>
</dbReference>
<organism evidence="2 3">
    <name type="scientific">Maritimibacter alkaliphilus HTCC2654</name>
    <dbReference type="NCBI Taxonomy" id="314271"/>
    <lineage>
        <taxon>Bacteria</taxon>
        <taxon>Pseudomonadati</taxon>
        <taxon>Pseudomonadota</taxon>
        <taxon>Alphaproteobacteria</taxon>
        <taxon>Rhodobacterales</taxon>
        <taxon>Roseobacteraceae</taxon>
        <taxon>Maritimibacter</taxon>
    </lineage>
</organism>
<keyword evidence="3" id="KW-1185">Reference proteome</keyword>
<feature type="domain" description="Glycosyl transferase family 1" evidence="1">
    <location>
        <begin position="234"/>
        <end position="381"/>
    </location>
</feature>
<gene>
    <name evidence="2" type="ORF">RB2654_13279</name>
</gene>
<keyword evidence="2" id="KW-0808">Transferase</keyword>
<dbReference type="eggNOG" id="COG0438">
    <property type="taxonomic scope" value="Bacteria"/>
</dbReference>
<comment type="caution">
    <text evidence="2">The sequence shown here is derived from an EMBL/GenBank/DDBJ whole genome shotgun (WGS) entry which is preliminary data.</text>
</comment>
<dbReference type="PANTHER" id="PTHR46401:SF8">
    <property type="entry name" value="BLL6006 PROTEIN"/>
    <property type="match status" value="1"/>
</dbReference>
<dbReference type="PANTHER" id="PTHR46401">
    <property type="entry name" value="GLYCOSYLTRANSFERASE WBBK-RELATED"/>
    <property type="match status" value="1"/>
</dbReference>
<dbReference type="EMBL" id="AAMT01000003">
    <property type="protein sequence ID" value="EAQ14047.1"/>
    <property type="molecule type" value="Genomic_DNA"/>
</dbReference>
<protein>
    <submittedName>
        <fullName evidence="2">Glycosyltransferase</fullName>
    </submittedName>
</protein>
<dbReference type="AlphaFoldDB" id="A3VD18"/>
<evidence type="ECO:0000313" key="3">
    <source>
        <dbReference type="Proteomes" id="UP000002931"/>
    </source>
</evidence>
<dbReference type="OrthoDB" id="9790710at2"/>
<reference evidence="2 3" key="1">
    <citation type="journal article" date="2010" name="J. Bacteriol.">
        <title>Genome sequences of Pelagibaca bermudensis HTCC2601T and Maritimibacter alkaliphilus HTCC2654T, the type strains of two marine Roseobacter genera.</title>
        <authorList>
            <person name="Thrash J.C."/>
            <person name="Cho J.C."/>
            <person name="Ferriera S."/>
            <person name="Johnson J."/>
            <person name="Vergin K.L."/>
            <person name="Giovannoni S.J."/>
        </authorList>
    </citation>
    <scope>NUCLEOTIDE SEQUENCE [LARGE SCALE GENOMIC DNA]</scope>
    <source>
        <strain evidence="2 3">HTCC2654</strain>
    </source>
</reference>
<dbReference type="STRING" id="314271.RB2654_13279"/>
<proteinExistence type="predicted"/>
<accession>A3VD18</accession>
<dbReference type="InterPro" id="IPR001296">
    <property type="entry name" value="Glyco_trans_1"/>
</dbReference>
<dbReference type="CDD" id="cd03809">
    <property type="entry name" value="GT4_MtfB-like"/>
    <property type="match status" value="1"/>
</dbReference>
<dbReference type="Proteomes" id="UP000002931">
    <property type="component" value="Unassembled WGS sequence"/>
</dbReference>
<dbReference type="RefSeq" id="WP_008332412.1">
    <property type="nucleotide sequence ID" value="NZ_CH902578.1"/>
</dbReference>
<name>A3VD18_9RHOB</name>
<evidence type="ECO:0000313" key="2">
    <source>
        <dbReference type="EMBL" id="EAQ14047.1"/>
    </source>
</evidence>
<dbReference type="HOGENOM" id="CLU_009583_34_0_5"/>
<dbReference type="Pfam" id="PF00534">
    <property type="entry name" value="Glycos_transf_1"/>
    <property type="match status" value="1"/>
</dbReference>